<dbReference type="InterPro" id="IPR050309">
    <property type="entry name" value="Type-B_Carboxylest/Lipase"/>
</dbReference>
<dbReference type="InterPro" id="IPR002018">
    <property type="entry name" value="CarbesteraseB"/>
</dbReference>
<keyword evidence="3" id="KW-0732">Signal</keyword>
<proteinExistence type="inferred from homology"/>
<protein>
    <recommendedName>
        <fullName evidence="3">Carboxylic ester hydrolase</fullName>
        <ecNumber evidence="3">3.1.1.-</ecNumber>
    </recommendedName>
</protein>
<evidence type="ECO:0000256" key="2">
    <source>
        <dbReference type="ARBA" id="ARBA00022801"/>
    </source>
</evidence>
<accession>A0A6A6TVQ7</accession>
<dbReference type="InterPro" id="IPR019826">
    <property type="entry name" value="Carboxylesterase_B_AS"/>
</dbReference>
<dbReference type="OrthoDB" id="408631at2759"/>
<evidence type="ECO:0000256" key="1">
    <source>
        <dbReference type="ARBA" id="ARBA00005964"/>
    </source>
</evidence>
<dbReference type="InterPro" id="IPR029058">
    <property type="entry name" value="AB_hydrolase_fold"/>
</dbReference>
<sequence>MKDFRGLLLSAIIGLTTAAPTPSHSARSRNVTIDHATGLPIVDLGYQLHRALVFNETGDYYNFTNIRYAASPTGDLRFREPQSPRVNRTHIDDGHIERVCPQSYPLWEDTSTEFVIKYLSGGYANETSAARSKRQAPPLHSRETEDCLFLDIAVPKPVFENAGNDDGVPVLVWIFGGGYIGGDKSGSTSGSPAGMLKRADNGIIYVAINYRLGAFGWLGGETYENSDGVPNLGFYDQRFALQWVQDHIAEFGGDPDRVTVMGESSGASGILHQITAFGGDADTLFSQAIVQSPGFLPMVQPQKLEDNLQTFLNLSGVSSIEEARKLPSEKLVAANFQMVTYSSYGSFTFGPTIDHNFVQTLPALALKNGDFDDDIRLLIGHNSDEGLIFASASTVNASVFPINVVASAPTLSQEDLDFIDNKLYPAVFDGSAGWPDDVMRSATFAADIGFLCNAYALGKYTKDAYMYEFGVYPALHGTDIQYTFYNGPSTPGSNAGATPTNSTLAKRGVKEMTTYNKAAVSLQEWITSFAMTGKPSTSHPEVAFPLYGGDQKILKLVDDQSAPVTAKDDIVADRCNAWIDRLFPALIKDL</sequence>
<evidence type="ECO:0000313" key="5">
    <source>
        <dbReference type="EMBL" id="KAF2663546.1"/>
    </source>
</evidence>
<feature type="domain" description="Carboxylesterase type B" evidence="4">
    <location>
        <begin position="56"/>
        <end position="578"/>
    </location>
</feature>
<evidence type="ECO:0000313" key="6">
    <source>
        <dbReference type="Proteomes" id="UP000799302"/>
    </source>
</evidence>
<dbReference type="EC" id="3.1.1.-" evidence="3"/>
<reference evidence="5" key="1">
    <citation type="journal article" date="2020" name="Stud. Mycol.">
        <title>101 Dothideomycetes genomes: a test case for predicting lifestyles and emergence of pathogens.</title>
        <authorList>
            <person name="Haridas S."/>
            <person name="Albert R."/>
            <person name="Binder M."/>
            <person name="Bloem J."/>
            <person name="Labutti K."/>
            <person name="Salamov A."/>
            <person name="Andreopoulos B."/>
            <person name="Baker S."/>
            <person name="Barry K."/>
            <person name="Bills G."/>
            <person name="Bluhm B."/>
            <person name="Cannon C."/>
            <person name="Castanera R."/>
            <person name="Culley D."/>
            <person name="Daum C."/>
            <person name="Ezra D."/>
            <person name="Gonzalez J."/>
            <person name="Henrissat B."/>
            <person name="Kuo A."/>
            <person name="Liang C."/>
            <person name="Lipzen A."/>
            <person name="Lutzoni F."/>
            <person name="Magnuson J."/>
            <person name="Mondo S."/>
            <person name="Nolan M."/>
            <person name="Ohm R."/>
            <person name="Pangilinan J."/>
            <person name="Park H.-J."/>
            <person name="Ramirez L."/>
            <person name="Alfaro M."/>
            <person name="Sun H."/>
            <person name="Tritt A."/>
            <person name="Yoshinaga Y."/>
            <person name="Zwiers L.-H."/>
            <person name="Turgeon B."/>
            <person name="Goodwin S."/>
            <person name="Spatafora J."/>
            <person name="Crous P."/>
            <person name="Grigoriev I."/>
        </authorList>
    </citation>
    <scope>NUCLEOTIDE SEQUENCE</scope>
    <source>
        <strain evidence="5">CBS 115976</strain>
    </source>
</reference>
<dbReference type="PANTHER" id="PTHR11559">
    <property type="entry name" value="CARBOXYLESTERASE"/>
    <property type="match status" value="1"/>
</dbReference>
<feature type="chain" id="PRO_5025715159" description="Carboxylic ester hydrolase" evidence="3">
    <location>
        <begin position="19"/>
        <end position="590"/>
    </location>
</feature>
<dbReference type="PROSITE" id="PS00122">
    <property type="entry name" value="CARBOXYLESTERASE_B_1"/>
    <property type="match status" value="1"/>
</dbReference>
<comment type="similarity">
    <text evidence="1 3">Belongs to the type-B carboxylesterase/lipase family.</text>
</comment>
<evidence type="ECO:0000256" key="3">
    <source>
        <dbReference type="RuleBase" id="RU361235"/>
    </source>
</evidence>
<evidence type="ECO:0000259" key="4">
    <source>
        <dbReference type="Pfam" id="PF00135"/>
    </source>
</evidence>
<keyword evidence="6" id="KW-1185">Reference proteome</keyword>
<dbReference type="Pfam" id="PF00135">
    <property type="entry name" value="COesterase"/>
    <property type="match status" value="1"/>
</dbReference>
<feature type="signal peptide" evidence="3">
    <location>
        <begin position="1"/>
        <end position="18"/>
    </location>
</feature>
<dbReference type="GO" id="GO:0016787">
    <property type="term" value="F:hydrolase activity"/>
    <property type="evidence" value="ECO:0007669"/>
    <property type="project" value="UniProtKB-KW"/>
</dbReference>
<organism evidence="5 6">
    <name type="scientific">Microthyrium microscopicum</name>
    <dbReference type="NCBI Taxonomy" id="703497"/>
    <lineage>
        <taxon>Eukaryota</taxon>
        <taxon>Fungi</taxon>
        <taxon>Dikarya</taxon>
        <taxon>Ascomycota</taxon>
        <taxon>Pezizomycotina</taxon>
        <taxon>Dothideomycetes</taxon>
        <taxon>Dothideomycetes incertae sedis</taxon>
        <taxon>Microthyriales</taxon>
        <taxon>Microthyriaceae</taxon>
        <taxon>Microthyrium</taxon>
    </lineage>
</organism>
<gene>
    <name evidence="5" type="ORF">BT63DRAFT_121895</name>
</gene>
<dbReference type="Proteomes" id="UP000799302">
    <property type="component" value="Unassembled WGS sequence"/>
</dbReference>
<keyword evidence="2 3" id="KW-0378">Hydrolase</keyword>
<dbReference type="AlphaFoldDB" id="A0A6A6TVQ7"/>
<dbReference type="SUPFAM" id="SSF53474">
    <property type="entry name" value="alpha/beta-Hydrolases"/>
    <property type="match status" value="1"/>
</dbReference>
<dbReference type="Gene3D" id="3.40.50.1820">
    <property type="entry name" value="alpha/beta hydrolase"/>
    <property type="match status" value="1"/>
</dbReference>
<dbReference type="EMBL" id="MU004245">
    <property type="protein sequence ID" value="KAF2663546.1"/>
    <property type="molecule type" value="Genomic_DNA"/>
</dbReference>
<name>A0A6A6TVQ7_9PEZI</name>